<dbReference type="Proteomes" id="UP001214638">
    <property type="component" value="Unassembled WGS sequence"/>
</dbReference>
<protein>
    <submittedName>
        <fullName evidence="2">Uncharacterized protein</fullName>
    </submittedName>
</protein>
<organism evidence="2 3">
    <name type="scientific">Babesia duncani</name>
    <dbReference type="NCBI Taxonomy" id="323732"/>
    <lineage>
        <taxon>Eukaryota</taxon>
        <taxon>Sar</taxon>
        <taxon>Alveolata</taxon>
        <taxon>Apicomplexa</taxon>
        <taxon>Aconoidasida</taxon>
        <taxon>Piroplasmida</taxon>
        <taxon>Babesiidae</taxon>
        <taxon>Babesia</taxon>
    </lineage>
</organism>
<evidence type="ECO:0000313" key="3">
    <source>
        <dbReference type="Proteomes" id="UP001214638"/>
    </source>
</evidence>
<dbReference type="KEGG" id="bdw:94335095"/>
<feature type="compositionally biased region" description="Polar residues" evidence="1">
    <location>
        <begin position="370"/>
        <end position="390"/>
    </location>
</feature>
<proteinExistence type="predicted"/>
<dbReference type="AlphaFoldDB" id="A0AAD9PN30"/>
<feature type="region of interest" description="Disordered" evidence="1">
    <location>
        <begin position="276"/>
        <end position="295"/>
    </location>
</feature>
<feature type="compositionally biased region" description="Polar residues" evidence="1">
    <location>
        <begin position="314"/>
        <end position="326"/>
    </location>
</feature>
<accession>A0AAD9PN30</accession>
<gene>
    <name evidence="2" type="ORF">BdWA1_000797</name>
</gene>
<dbReference type="GeneID" id="94335095"/>
<evidence type="ECO:0000256" key="1">
    <source>
        <dbReference type="SAM" id="MobiDB-lite"/>
    </source>
</evidence>
<name>A0AAD9PN30_9APIC</name>
<reference evidence="2" key="1">
    <citation type="journal article" date="2023" name="Nat. Microbiol.">
        <title>Babesia duncani multi-omics identifies virulence factors and drug targets.</title>
        <authorList>
            <person name="Singh P."/>
            <person name="Lonardi S."/>
            <person name="Liang Q."/>
            <person name="Vydyam P."/>
            <person name="Khabirova E."/>
            <person name="Fang T."/>
            <person name="Gihaz S."/>
            <person name="Thekkiniath J."/>
            <person name="Munshi M."/>
            <person name="Abel S."/>
            <person name="Ciampossin L."/>
            <person name="Batugedara G."/>
            <person name="Gupta M."/>
            <person name="Lu X.M."/>
            <person name="Lenz T."/>
            <person name="Chakravarty S."/>
            <person name="Cornillot E."/>
            <person name="Hu Y."/>
            <person name="Ma W."/>
            <person name="Gonzalez L.M."/>
            <person name="Sanchez S."/>
            <person name="Estrada K."/>
            <person name="Sanchez-Flores A."/>
            <person name="Montero E."/>
            <person name="Harb O.S."/>
            <person name="Le Roch K.G."/>
            <person name="Mamoun C.B."/>
        </authorList>
    </citation>
    <scope>NUCLEOTIDE SEQUENCE</scope>
    <source>
        <strain evidence="2">WA1</strain>
    </source>
</reference>
<comment type="caution">
    <text evidence="2">The sequence shown here is derived from an EMBL/GenBank/DDBJ whole genome shotgun (WGS) entry which is preliminary data.</text>
</comment>
<feature type="region of interest" description="Disordered" evidence="1">
    <location>
        <begin position="307"/>
        <end position="396"/>
    </location>
</feature>
<dbReference type="RefSeq" id="XP_067804636.1">
    <property type="nucleotide sequence ID" value="XM_067945845.1"/>
</dbReference>
<keyword evidence="3" id="KW-1185">Reference proteome</keyword>
<sequence>MAPDTNKEGGAKNKVENLLRQLTQQQSQLLDTYKSFLENLSLETSLQDAREHAEMLKLAGSQLINVQKKELIQMLTMLHPMFKVVQNMHAQEADDNIDFISNAENLQGHHIVELSCLLKCYLAKLALQLYRAAAATSAKLAAPNAATIGNPNIPSTTISQTMPSKPKLTLGTLQESKVNNLEPNHYYTIPQETPQFNDPCQYTQTPCMVKEGYNEYYTMTSSQMSYGGLPKRGFLAQIMDALCCGTVSRRVPRQATIYHTMPITFVSPNSKHVHPSFNASPTGNLYKSPIETPTMHTASSNHIEFTIRDEEPSPNVQETQSDQETVPSDEDVDKSQEQVSTSVEYKPQENMPENYEPIKLQDALEMTIKDSPSSLQGLNFTPRSSISSESGRVPLIDLSKVVHTEN</sequence>
<evidence type="ECO:0000313" key="2">
    <source>
        <dbReference type="EMBL" id="KAK2197794.1"/>
    </source>
</evidence>
<dbReference type="EMBL" id="JALLKP010000001">
    <property type="protein sequence ID" value="KAK2197794.1"/>
    <property type="molecule type" value="Genomic_DNA"/>
</dbReference>